<dbReference type="Pfam" id="PF02661">
    <property type="entry name" value="Fic"/>
    <property type="match status" value="1"/>
</dbReference>
<feature type="binding site" evidence="1">
    <location>
        <position position="259"/>
    </location>
    <ligand>
        <name>ATP</name>
        <dbReference type="ChEBI" id="CHEBI:30616"/>
    </ligand>
</feature>
<reference evidence="5 6" key="1">
    <citation type="submission" date="2019-03" db="EMBL/GenBank/DDBJ databases">
        <title>Metabolic potential of uncultured bacteria and archaea associated with petroleum seepage in deep-sea sediments.</title>
        <authorList>
            <person name="Dong X."/>
            <person name="Hubert C."/>
        </authorList>
    </citation>
    <scope>NUCLEOTIDE SEQUENCE [LARGE SCALE GENOMIC DNA]</scope>
    <source>
        <strain evidence="5">E44_bin18</strain>
    </source>
</reference>
<dbReference type="SUPFAM" id="SSF140931">
    <property type="entry name" value="Fic-like"/>
    <property type="match status" value="1"/>
</dbReference>
<evidence type="ECO:0000259" key="4">
    <source>
        <dbReference type="PROSITE" id="PS51459"/>
    </source>
</evidence>
<dbReference type="EMBL" id="SOJN01000070">
    <property type="protein sequence ID" value="TET45974.1"/>
    <property type="molecule type" value="Genomic_DNA"/>
</dbReference>
<sequence>MDVERLKRSPTGRLIRTSKDHWAFVPNPLPPSGLDRFSADFIGILSEADRGIGALKALSRLVPNPNLLVAPYVRKEAVQSSRIEGTQASLSDIFYYEASKEKPKHADTLEVLNYVRAMNHGLSRLKELPLSLRLVKEIHLKLMENVRGEKMRPGEFRTTQNWIGPPGCSLADATFVPPPVSEMTEALAQWEGFLHSDDSIVPLIKCALMHYQFEAIHPFLDGNGRVGRLLITLYLCEKGYLEYPIFYLSDFFERYRNEYYDLLFEVSRDGNWDGWLRYFIRGVAEQSRVAEETGHKILNLQKKYRQQLQTESVSRSAFQLLDMLFLNPFVSLPGVSDYLKITWPTAKASVERLVKLGILKEVSGRKRSRIYCAQELLDILGGR</sequence>
<dbReference type="GO" id="GO:0005524">
    <property type="term" value="F:ATP binding"/>
    <property type="evidence" value="ECO:0007669"/>
    <property type="project" value="UniProtKB-KW"/>
</dbReference>
<keyword evidence="1" id="KW-0547">Nucleotide-binding</keyword>
<gene>
    <name evidence="5" type="ORF">E3J62_05405</name>
</gene>
<feature type="binding site" evidence="3">
    <location>
        <begin position="221"/>
        <end position="228"/>
    </location>
    <ligand>
        <name>ATP</name>
        <dbReference type="ChEBI" id="CHEBI:30616"/>
    </ligand>
</feature>
<feature type="binding site" evidence="1">
    <location>
        <begin position="222"/>
        <end position="228"/>
    </location>
    <ligand>
        <name>ATP</name>
        <dbReference type="ChEBI" id="CHEBI:30616"/>
    </ligand>
</feature>
<dbReference type="InterPro" id="IPR036597">
    <property type="entry name" value="Fido-like_dom_sf"/>
</dbReference>
<evidence type="ECO:0000256" key="3">
    <source>
        <dbReference type="PIRSR" id="PIRSR640198-2"/>
    </source>
</evidence>
<evidence type="ECO:0000256" key="2">
    <source>
        <dbReference type="PIRSR" id="PIRSR640198-1"/>
    </source>
</evidence>
<feature type="binding site" evidence="1">
    <location>
        <position position="217"/>
    </location>
    <ligand>
        <name>ATP</name>
        <dbReference type="ChEBI" id="CHEBI:30616"/>
    </ligand>
</feature>
<comment type="caution">
    <text evidence="5">The sequence shown here is derived from an EMBL/GenBank/DDBJ whole genome shotgun (WGS) entry which is preliminary data.</text>
</comment>
<feature type="domain" description="Fido" evidence="4">
    <location>
        <begin position="130"/>
        <end position="281"/>
    </location>
</feature>
<dbReference type="InterPro" id="IPR040198">
    <property type="entry name" value="Fido_containing"/>
</dbReference>
<keyword evidence="1" id="KW-0067">ATP-binding</keyword>
<dbReference type="InterPro" id="IPR026287">
    <property type="entry name" value="SoFic-like"/>
</dbReference>
<dbReference type="Proteomes" id="UP000315525">
    <property type="component" value="Unassembled WGS sequence"/>
</dbReference>
<evidence type="ECO:0000313" key="6">
    <source>
        <dbReference type="Proteomes" id="UP000315525"/>
    </source>
</evidence>
<protein>
    <submittedName>
        <fullName evidence="5">Fic family protein</fullName>
    </submittedName>
</protein>
<dbReference type="Gene3D" id="1.10.3290.10">
    <property type="entry name" value="Fido-like domain"/>
    <property type="match status" value="1"/>
</dbReference>
<dbReference type="InterPro" id="IPR003812">
    <property type="entry name" value="Fido"/>
</dbReference>
<feature type="binding site" evidence="1">
    <location>
        <position position="84"/>
    </location>
    <ligand>
        <name>ATP</name>
        <dbReference type="ChEBI" id="CHEBI:30616"/>
    </ligand>
</feature>
<organism evidence="5 6">
    <name type="scientific">candidate division TA06 bacterium</name>
    <dbReference type="NCBI Taxonomy" id="2250710"/>
    <lineage>
        <taxon>Bacteria</taxon>
        <taxon>Bacteria division TA06</taxon>
    </lineage>
</organism>
<feature type="active site" evidence="2">
    <location>
        <position position="217"/>
    </location>
</feature>
<proteinExistence type="predicted"/>
<dbReference type="PANTHER" id="PTHR13504:SF38">
    <property type="entry name" value="FIDO DOMAIN-CONTAINING PROTEIN"/>
    <property type="match status" value="1"/>
</dbReference>
<dbReference type="Pfam" id="PF13784">
    <property type="entry name" value="Fic_N"/>
    <property type="match status" value="1"/>
</dbReference>
<name>A0A523UTW4_UNCT6</name>
<dbReference type="PANTHER" id="PTHR13504">
    <property type="entry name" value="FIDO DOMAIN-CONTAINING PROTEIN DDB_G0283145"/>
    <property type="match status" value="1"/>
</dbReference>
<dbReference type="InterPro" id="IPR025758">
    <property type="entry name" value="Fic/DOC_N"/>
</dbReference>
<accession>A0A523UTW4</accession>
<dbReference type="PIRSF" id="PIRSF038925">
    <property type="entry name" value="AMP-prot_trans"/>
    <property type="match status" value="1"/>
</dbReference>
<evidence type="ECO:0000256" key="1">
    <source>
        <dbReference type="PIRSR" id="PIRSR038925-1"/>
    </source>
</evidence>
<dbReference type="PROSITE" id="PS51459">
    <property type="entry name" value="FIDO"/>
    <property type="match status" value="1"/>
</dbReference>
<evidence type="ECO:0000313" key="5">
    <source>
        <dbReference type="EMBL" id="TET45974.1"/>
    </source>
</evidence>
<feature type="binding site" evidence="3">
    <location>
        <begin position="259"/>
        <end position="260"/>
    </location>
    <ligand>
        <name>ATP</name>
        <dbReference type="ChEBI" id="CHEBI:30616"/>
    </ligand>
</feature>
<dbReference type="AlphaFoldDB" id="A0A523UTW4"/>